<feature type="chain" id="PRO_5004788838" evidence="2">
    <location>
        <begin position="24"/>
        <end position="511"/>
    </location>
</feature>
<feature type="region of interest" description="Disordered" evidence="1">
    <location>
        <begin position="458"/>
        <end position="511"/>
    </location>
</feature>
<dbReference type="EMBL" id="KC246871">
    <property type="protein sequence ID" value="AHF26216.1"/>
    <property type="molecule type" value="Genomic_DNA"/>
</dbReference>
<name>W0FMN9_9BACT</name>
<dbReference type="PROSITE" id="PS51257">
    <property type="entry name" value="PROKAR_LIPOPROTEIN"/>
    <property type="match status" value="1"/>
</dbReference>
<evidence type="ECO:0000313" key="3">
    <source>
        <dbReference type="EMBL" id="AHF26216.1"/>
    </source>
</evidence>
<dbReference type="AlphaFoldDB" id="W0FMN9"/>
<feature type="compositionally biased region" description="Acidic residues" evidence="1">
    <location>
        <begin position="478"/>
        <end position="511"/>
    </location>
</feature>
<feature type="signal peptide" evidence="2">
    <location>
        <begin position="1"/>
        <end position="23"/>
    </location>
</feature>
<protein>
    <submittedName>
        <fullName evidence="3">Sugar ABC transporter substrate-binding protein</fullName>
    </submittedName>
</protein>
<sequence length="511" mass="56863">MKKIMALVLAAMLLLGCCSFAAAEDVPEGYPAIIEGLNFDGAEVYIYDWYSTGTRSENPTEEEQLTYDYRDWLEATYNCKIIETALSDWTNQPAELQNFVMNQNPDNKLAIIGIGGGFAGPAVNNDLYMAWTYGLDSGLYDPMTVEFMTKNGVCRGVPGGSNVEPRQCVMFNKKVLENAGIKWEELYDLQKNMEWTWDKFEAYMDIINEGADTNGDGEADVWALTGNGDDVTVALVVSNEADFFKVDEATGKLVPAIKDQEFLDALQRRQEWQTKYMRPNEQWDDYQRFWPEGNVAFIIGQSYEGFNADSLVSQIGDWGCVAMPMGPNAKRYTSAADNNVFGIPNVYDEATSLKLQQIYTLYRMPTPGTEEEVEEGEEDLSWATQYYGRGCDDRAIEETYAMLRKVENATIMNYNKIGDRNSSITEVTWHIGDGTPAEIAEAAWGPFQQRCDVYNGDKTQEEVDAENAAAQAAKEAEEAAAEEAPAEEAPAEEAPAEEAPAEEAPAEEPAA</sequence>
<keyword evidence="2" id="KW-0732">Signal</keyword>
<evidence type="ECO:0000256" key="2">
    <source>
        <dbReference type="SAM" id="SignalP"/>
    </source>
</evidence>
<accession>W0FMN9</accession>
<proteinExistence type="predicted"/>
<evidence type="ECO:0000256" key="1">
    <source>
        <dbReference type="SAM" id="MobiDB-lite"/>
    </source>
</evidence>
<organism evidence="3">
    <name type="scientific">uncultured bacterium Contigcl_1792</name>
    <dbReference type="NCBI Taxonomy" id="1393663"/>
    <lineage>
        <taxon>Bacteria</taxon>
        <taxon>environmental samples</taxon>
    </lineage>
</organism>
<reference evidence="3" key="1">
    <citation type="journal article" date="2013" name="PLoS ONE">
        <title>Metagenomic insights into the carbohydrate-active enzymes carried by the microorganisms adhering to solid digesta in the rumen of cows.</title>
        <authorList>
            <person name="Wang L."/>
            <person name="Hatem A."/>
            <person name="Catalyurek U.V."/>
            <person name="Morrison M."/>
            <person name="Yu Z."/>
        </authorList>
    </citation>
    <scope>NUCLEOTIDE SEQUENCE</scope>
</reference>
<dbReference type="SUPFAM" id="SSF53850">
    <property type="entry name" value="Periplasmic binding protein-like II"/>
    <property type="match status" value="1"/>
</dbReference>
<dbReference type="Gene3D" id="3.40.190.10">
    <property type="entry name" value="Periplasmic binding protein-like II"/>
    <property type="match status" value="1"/>
</dbReference>